<feature type="transmembrane region" description="Helical" evidence="1">
    <location>
        <begin position="50"/>
        <end position="69"/>
    </location>
</feature>
<comment type="caution">
    <text evidence="3">The sequence shown here is derived from an EMBL/GenBank/DDBJ whole genome shotgun (WGS) entry which is preliminary data.</text>
</comment>
<organism evidence="3 4">
    <name type="scientific">Cytobacillus firmus DS1</name>
    <dbReference type="NCBI Taxonomy" id="1307436"/>
    <lineage>
        <taxon>Bacteria</taxon>
        <taxon>Bacillati</taxon>
        <taxon>Bacillota</taxon>
        <taxon>Bacilli</taxon>
        <taxon>Bacillales</taxon>
        <taxon>Bacillaceae</taxon>
        <taxon>Cytobacillus</taxon>
    </lineage>
</organism>
<dbReference type="Pfam" id="PF07331">
    <property type="entry name" value="TctB"/>
    <property type="match status" value="1"/>
</dbReference>
<protein>
    <recommendedName>
        <fullName evidence="2">DUF1468 domain-containing protein</fullName>
    </recommendedName>
</protein>
<feature type="transmembrane region" description="Helical" evidence="1">
    <location>
        <begin position="113"/>
        <end position="129"/>
    </location>
</feature>
<dbReference type="eggNOG" id="ENOG50333F3">
    <property type="taxonomic scope" value="Bacteria"/>
</dbReference>
<name>W7L184_CYTFI</name>
<evidence type="ECO:0000313" key="4">
    <source>
        <dbReference type="Proteomes" id="UP000019270"/>
    </source>
</evidence>
<accession>W7L184</accession>
<reference evidence="3 4" key="2">
    <citation type="journal article" date="2016" name="Sci. Rep.">
        <title>A novel serine protease, Sep1, from Bacillus firmus DS-1 has nematicidal activity and degrades multiple intestinal-associated nematode proteins.</title>
        <authorList>
            <person name="Geng C."/>
            <person name="Nie X."/>
            <person name="Tang Z."/>
            <person name="Zhang Y."/>
            <person name="Lin J."/>
            <person name="Sun M."/>
            <person name="Peng D."/>
        </authorList>
    </citation>
    <scope>NUCLEOTIDE SEQUENCE [LARGE SCALE GENOMIC DNA]</scope>
    <source>
        <strain evidence="3 4">DS1</strain>
    </source>
</reference>
<keyword evidence="1" id="KW-0472">Membrane</keyword>
<keyword evidence="1" id="KW-0812">Transmembrane</keyword>
<feature type="domain" description="DUF1468" evidence="2">
    <location>
        <begin position="22"/>
        <end position="161"/>
    </location>
</feature>
<dbReference type="InterPro" id="IPR009936">
    <property type="entry name" value="DUF1468"/>
</dbReference>
<gene>
    <name evidence="3" type="ORF">PBF_04998</name>
</gene>
<reference evidence="4" key="1">
    <citation type="submission" date="2013-03" db="EMBL/GenBank/DDBJ databases">
        <title>Draft genome sequence of Bacillus firmus DS1.</title>
        <authorList>
            <person name="Peng D."/>
            <person name="Zhu L."/>
            <person name="Sun M."/>
        </authorList>
    </citation>
    <scope>NUCLEOTIDE SEQUENCE [LARGE SCALE GENOMIC DNA]</scope>
    <source>
        <strain evidence="4">DS1</strain>
    </source>
</reference>
<proteinExistence type="predicted"/>
<dbReference type="AlphaFoldDB" id="W7L184"/>
<sequence length="161" mass="17907">MIPDWLSKGAIGMKAVKIGMPLLMIIIASVFLISSFAIPRANLGNPNGPLYFPIGLSIFMLVLSIIYLINELKTLHERNGKIQGLFEGRTLKLIAVTIALGVIYAFIFEPFGFLISTILFLGCLLFYVNGWKKWKANIIVTISFSFITWYGFSELLGVSLP</sequence>
<dbReference type="Proteomes" id="UP000019270">
    <property type="component" value="Unassembled WGS sequence"/>
</dbReference>
<keyword evidence="1" id="KW-1133">Transmembrane helix</keyword>
<feature type="transmembrane region" description="Helical" evidence="1">
    <location>
        <begin position="20"/>
        <end position="38"/>
    </location>
</feature>
<feature type="transmembrane region" description="Helical" evidence="1">
    <location>
        <begin position="90"/>
        <end position="107"/>
    </location>
</feature>
<dbReference type="EMBL" id="APVL01000003">
    <property type="protein sequence ID" value="EWG12123.1"/>
    <property type="molecule type" value="Genomic_DNA"/>
</dbReference>
<evidence type="ECO:0000259" key="2">
    <source>
        <dbReference type="Pfam" id="PF07331"/>
    </source>
</evidence>
<evidence type="ECO:0000313" key="3">
    <source>
        <dbReference type="EMBL" id="EWG12123.1"/>
    </source>
</evidence>
<feature type="transmembrane region" description="Helical" evidence="1">
    <location>
        <begin position="136"/>
        <end position="152"/>
    </location>
</feature>
<dbReference type="PATRIC" id="fig|1307436.3.peg.1064"/>
<evidence type="ECO:0000256" key="1">
    <source>
        <dbReference type="SAM" id="Phobius"/>
    </source>
</evidence>